<dbReference type="InterPro" id="IPR000238">
    <property type="entry name" value="RbfA"/>
</dbReference>
<dbReference type="AlphaFoldDB" id="A0AAJ4X916"/>
<accession>A0AAJ4X916</accession>
<dbReference type="GO" id="GO:0005829">
    <property type="term" value="C:cytosol"/>
    <property type="evidence" value="ECO:0007669"/>
    <property type="project" value="TreeGrafter"/>
</dbReference>
<organism evidence="3 4">
    <name type="scientific">Sphingobacterium mizutaii</name>
    <dbReference type="NCBI Taxonomy" id="1010"/>
    <lineage>
        <taxon>Bacteria</taxon>
        <taxon>Pseudomonadati</taxon>
        <taxon>Bacteroidota</taxon>
        <taxon>Sphingobacteriia</taxon>
        <taxon>Sphingobacteriales</taxon>
        <taxon>Sphingobacteriaceae</taxon>
        <taxon>Sphingobacterium</taxon>
    </lineage>
</organism>
<evidence type="ECO:0000256" key="2">
    <source>
        <dbReference type="HAMAP-Rule" id="MF_00003"/>
    </source>
</evidence>
<reference evidence="3 4" key="1">
    <citation type="submission" date="2017-06" db="EMBL/GenBank/DDBJ databases">
        <authorList>
            <consortium name="Pathogen Informatics"/>
        </authorList>
    </citation>
    <scope>NUCLEOTIDE SEQUENCE [LARGE SCALE GENOMIC DNA]</scope>
    <source>
        <strain evidence="3 4">NCTC12149</strain>
    </source>
</reference>
<keyword evidence="2" id="KW-0963">Cytoplasm</keyword>
<keyword evidence="1 2" id="KW-0690">Ribosome biogenesis</keyword>
<protein>
    <recommendedName>
        <fullName evidence="2">Ribosome-binding factor A</fullName>
    </recommendedName>
</protein>
<dbReference type="PANTHER" id="PTHR33515:SF1">
    <property type="entry name" value="RIBOSOME-BINDING FACTOR A, CHLOROPLASTIC-RELATED"/>
    <property type="match status" value="1"/>
</dbReference>
<dbReference type="InterPro" id="IPR023799">
    <property type="entry name" value="RbfA_dom_sf"/>
</dbReference>
<name>A0AAJ4X916_9SPHI</name>
<evidence type="ECO:0000313" key="3">
    <source>
        <dbReference type="EMBL" id="SNV42204.1"/>
    </source>
</evidence>
<dbReference type="Pfam" id="PF02033">
    <property type="entry name" value="RBFA"/>
    <property type="match status" value="1"/>
</dbReference>
<comment type="function">
    <text evidence="2">One of several proteins that assist in the late maturation steps of the functional core of the 30S ribosomal subunit. Associates with free 30S ribosomal subunits (but not with 30S subunits that are part of 70S ribosomes or polysomes). Required for efficient processing of 16S rRNA. May interact with the 5'-terminal helix region of 16S rRNA.</text>
</comment>
<gene>
    <name evidence="2 3" type="primary">rbfA</name>
    <name evidence="3" type="ORF">SAMEA4412673_00620</name>
</gene>
<dbReference type="EMBL" id="LT906468">
    <property type="protein sequence ID" value="SNV42204.1"/>
    <property type="molecule type" value="Genomic_DNA"/>
</dbReference>
<dbReference type="Proteomes" id="UP000215355">
    <property type="component" value="Chromosome 1"/>
</dbReference>
<sequence>MQCSFPQSNHKMGTESKRQQRFAGVIQQDLAEMFQREGNSWAPGAFITVTRVRVTPDLAIARVYLSFLNTKTAKADMDSIKSKTNEIRYKLGARIKNQARIVPQLEFFLDDTNEYVEHMDKIFDEISKEPRQPE</sequence>
<dbReference type="HAMAP" id="MF_00003">
    <property type="entry name" value="RbfA"/>
    <property type="match status" value="1"/>
</dbReference>
<dbReference type="PANTHER" id="PTHR33515">
    <property type="entry name" value="RIBOSOME-BINDING FACTOR A, CHLOROPLASTIC-RELATED"/>
    <property type="match status" value="1"/>
</dbReference>
<proteinExistence type="inferred from homology"/>
<evidence type="ECO:0000256" key="1">
    <source>
        <dbReference type="ARBA" id="ARBA00022517"/>
    </source>
</evidence>
<dbReference type="SUPFAM" id="SSF89919">
    <property type="entry name" value="Ribosome-binding factor A, RbfA"/>
    <property type="match status" value="1"/>
</dbReference>
<dbReference type="GO" id="GO:0043024">
    <property type="term" value="F:ribosomal small subunit binding"/>
    <property type="evidence" value="ECO:0007669"/>
    <property type="project" value="TreeGrafter"/>
</dbReference>
<comment type="subcellular location">
    <subcellularLocation>
        <location evidence="2">Cytoplasm</location>
    </subcellularLocation>
</comment>
<dbReference type="NCBIfam" id="TIGR00082">
    <property type="entry name" value="rbfA"/>
    <property type="match status" value="1"/>
</dbReference>
<comment type="subunit">
    <text evidence="2">Monomer. Binds 30S ribosomal subunits, but not 50S ribosomal subunits or 70S ribosomes.</text>
</comment>
<dbReference type="GO" id="GO:0030490">
    <property type="term" value="P:maturation of SSU-rRNA"/>
    <property type="evidence" value="ECO:0007669"/>
    <property type="project" value="UniProtKB-UniRule"/>
</dbReference>
<dbReference type="Gene3D" id="3.30.300.20">
    <property type="match status" value="1"/>
</dbReference>
<comment type="similarity">
    <text evidence="2">Belongs to the RbfA family.</text>
</comment>
<evidence type="ECO:0000313" key="4">
    <source>
        <dbReference type="Proteomes" id="UP000215355"/>
    </source>
</evidence>
<dbReference type="KEGG" id="smiz:4412673_00620"/>
<dbReference type="InterPro" id="IPR015946">
    <property type="entry name" value="KH_dom-like_a/b"/>
</dbReference>